<accession>A0A9D1RF89</accession>
<dbReference type="Pfam" id="PF20458">
    <property type="entry name" value="DUF6711"/>
    <property type="match status" value="1"/>
</dbReference>
<dbReference type="InterPro" id="IPR046557">
    <property type="entry name" value="DUF6711"/>
</dbReference>
<sequence>MKLPRSGLIKVNGIALPDPSKLTWSVQDLDDSEGSGRNANGKMFRDRVAVKRKLMINWCAMETNDLHDILIAIQDEFFQVTFAEDPLHGGSLTKTMYAGDKSAPLLQKDKRTGRWLWQGLSVNFIEQ</sequence>
<evidence type="ECO:0000313" key="2">
    <source>
        <dbReference type="Proteomes" id="UP000824205"/>
    </source>
</evidence>
<dbReference type="EMBL" id="DXGE01000036">
    <property type="protein sequence ID" value="HIW86604.1"/>
    <property type="molecule type" value="Genomic_DNA"/>
</dbReference>
<gene>
    <name evidence="1" type="ORF">IAA48_08940</name>
</gene>
<evidence type="ECO:0000313" key="1">
    <source>
        <dbReference type="EMBL" id="HIW86604.1"/>
    </source>
</evidence>
<proteinExistence type="predicted"/>
<dbReference type="AlphaFoldDB" id="A0A9D1RF89"/>
<reference evidence="1" key="2">
    <citation type="submission" date="2021-04" db="EMBL/GenBank/DDBJ databases">
        <authorList>
            <person name="Gilroy R."/>
        </authorList>
    </citation>
    <scope>NUCLEOTIDE SEQUENCE</scope>
    <source>
        <strain evidence="1">421</strain>
    </source>
</reference>
<protein>
    <submittedName>
        <fullName evidence="1">Uncharacterized protein</fullName>
    </submittedName>
</protein>
<reference evidence="1" key="1">
    <citation type="journal article" date="2021" name="PeerJ">
        <title>Extensive microbial diversity within the chicken gut microbiome revealed by metagenomics and culture.</title>
        <authorList>
            <person name="Gilroy R."/>
            <person name="Ravi A."/>
            <person name="Getino M."/>
            <person name="Pursley I."/>
            <person name="Horton D.L."/>
            <person name="Alikhan N.F."/>
            <person name="Baker D."/>
            <person name="Gharbi K."/>
            <person name="Hall N."/>
            <person name="Watson M."/>
            <person name="Adriaenssens E.M."/>
            <person name="Foster-Nyarko E."/>
            <person name="Jarju S."/>
            <person name="Secka A."/>
            <person name="Antonio M."/>
            <person name="Oren A."/>
            <person name="Chaudhuri R.R."/>
            <person name="La Ragione R."/>
            <person name="Hildebrand F."/>
            <person name="Pallen M.J."/>
        </authorList>
    </citation>
    <scope>NUCLEOTIDE SEQUENCE</scope>
    <source>
        <strain evidence="1">421</strain>
    </source>
</reference>
<comment type="caution">
    <text evidence="1">The sequence shown here is derived from an EMBL/GenBank/DDBJ whole genome shotgun (WGS) entry which is preliminary data.</text>
</comment>
<name>A0A9D1RF89_9FIRM</name>
<organism evidence="1 2">
    <name type="scientific">Candidatus Eubacterium faecipullorum</name>
    <dbReference type="NCBI Taxonomy" id="2838571"/>
    <lineage>
        <taxon>Bacteria</taxon>
        <taxon>Bacillati</taxon>
        <taxon>Bacillota</taxon>
        <taxon>Clostridia</taxon>
        <taxon>Eubacteriales</taxon>
        <taxon>Eubacteriaceae</taxon>
        <taxon>Eubacterium</taxon>
    </lineage>
</organism>
<dbReference type="Proteomes" id="UP000824205">
    <property type="component" value="Unassembled WGS sequence"/>
</dbReference>